<comment type="caution">
    <text evidence="1">The sequence shown here is derived from an EMBL/GenBank/DDBJ whole genome shotgun (WGS) entry which is preliminary data.</text>
</comment>
<dbReference type="AlphaFoldDB" id="A0A559KDL1"/>
<keyword evidence="2" id="KW-1185">Reference proteome</keyword>
<organism evidence="1 2">
    <name type="scientific">Paenibacillus cremeus</name>
    <dbReference type="NCBI Taxonomy" id="2163881"/>
    <lineage>
        <taxon>Bacteria</taxon>
        <taxon>Bacillati</taxon>
        <taxon>Bacillota</taxon>
        <taxon>Bacilli</taxon>
        <taxon>Bacillales</taxon>
        <taxon>Paenibacillaceae</taxon>
        <taxon>Paenibacillus</taxon>
    </lineage>
</organism>
<gene>
    <name evidence="1" type="ORF">FPZ49_08955</name>
</gene>
<reference evidence="1 2" key="1">
    <citation type="submission" date="2019-07" db="EMBL/GenBank/DDBJ databases">
        <authorList>
            <person name="Kim J."/>
        </authorList>
    </citation>
    <scope>NUCLEOTIDE SEQUENCE [LARGE SCALE GENOMIC DNA]</scope>
    <source>
        <strain evidence="1 2">JC52</strain>
    </source>
</reference>
<name>A0A559KDL1_9BACL</name>
<dbReference type="Proteomes" id="UP000317036">
    <property type="component" value="Unassembled WGS sequence"/>
</dbReference>
<protein>
    <submittedName>
        <fullName evidence="1">Uncharacterized protein</fullName>
    </submittedName>
</protein>
<dbReference type="EMBL" id="VNJI01000009">
    <property type="protein sequence ID" value="TVY10194.1"/>
    <property type="molecule type" value="Genomic_DNA"/>
</dbReference>
<proteinExistence type="predicted"/>
<accession>A0A559KDL1</accession>
<evidence type="ECO:0000313" key="1">
    <source>
        <dbReference type="EMBL" id="TVY10194.1"/>
    </source>
</evidence>
<sequence>MESPRSVILDIIKKYDKNRYIPAKLLNKTQINCRFLLNAHESAIFKAFSHCFHPFSPYCYHYMRVGPLFMLNAQALGKTTHFCVACPLLPVVPIGRIRFFLHKISPAVKRYPLVL</sequence>
<evidence type="ECO:0000313" key="2">
    <source>
        <dbReference type="Proteomes" id="UP000317036"/>
    </source>
</evidence>